<dbReference type="EMBL" id="JABFOR010000069">
    <property type="protein sequence ID" value="NOJ74024.1"/>
    <property type="molecule type" value="Genomic_DNA"/>
</dbReference>
<dbReference type="AlphaFoldDB" id="A0AAP7A3N6"/>
<dbReference type="Proteomes" id="UP000552038">
    <property type="component" value="Unassembled WGS sequence"/>
</dbReference>
<proteinExistence type="predicted"/>
<feature type="signal peptide" evidence="1">
    <location>
        <begin position="1"/>
        <end position="25"/>
    </location>
</feature>
<keyword evidence="1" id="KW-0732">Signal</keyword>
<protein>
    <submittedName>
        <fullName evidence="2">Uncharacterized protein</fullName>
    </submittedName>
</protein>
<feature type="chain" id="PRO_5042835250" evidence="1">
    <location>
        <begin position="26"/>
        <end position="237"/>
    </location>
</feature>
<gene>
    <name evidence="2" type="ORF">HMI46_26285</name>
</gene>
<evidence type="ECO:0000313" key="3">
    <source>
        <dbReference type="Proteomes" id="UP000552038"/>
    </source>
</evidence>
<evidence type="ECO:0000313" key="2">
    <source>
        <dbReference type="EMBL" id="NOJ74024.1"/>
    </source>
</evidence>
<comment type="caution">
    <text evidence="2">The sequence shown here is derived from an EMBL/GenBank/DDBJ whole genome shotgun (WGS) entry which is preliminary data.</text>
</comment>
<sequence>MFRFRKLAVGVLSLTFLLSSQMVFAQASDSDIPEDVLEKAKAQESHYQAPEPKAWEIDMDGNRTEVVPLSERVTTMAPPHDGYKYAFDRYDANRNSKDWKYKSTGTIRVSNALSTAATLSYTQQTTTETAWNVSSSISAKAEVSAGFLAGIEASTSIQVDSTRKWTKGTSYGVGVTVAPKTTAYLTNYAVGVNSNGKLIYKKYASSGSQVGIYEEAIGGIAVSLDDANVELTSSSPM</sequence>
<dbReference type="RefSeq" id="WP_171419885.1">
    <property type="nucleotide sequence ID" value="NZ_JABFOR010000069.1"/>
</dbReference>
<accession>A0AAP7A3N6</accession>
<organism evidence="2 3">
    <name type="scientific">Paenibacillus alvei</name>
    <name type="common">Bacillus alvei</name>
    <dbReference type="NCBI Taxonomy" id="44250"/>
    <lineage>
        <taxon>Bacteria</taxon>
        <taxon>Bacillati</taxon>
        <taxon>Bacillota</taxon>
        <taxon>Bacilli</taxon>
        <taxon>Bacillales</taxon>
        <taxon>Paenibacillaceae</taxon>
        <taxon>Paenibacillus</taxon>
    </lineage>
</organism>
<evidence type="ECO:0000256" key="1">
    <source>
        <dbReference type="SAM" id="SignalP"/>
    </source>
</evidence>
<reference evidence="2 3" key="1">
    <citation type="submission" date="2020-05" db="EMBL/GenBank/DDBJ databases">
        <title>Whole genome sequencing and identification of novel metabolites from Paenibacillus alvei strain JR949.</title>
        <authorList>
            <person name="Rajendhran J."/>
            <person name="Sree Pranav P."/>
            <person name="Mahalakshmi B."/>
            <person name="Karthikeyan R."/>
        </authorList>
    </citation>
    <scope>NUCLEOTIDE SEQUENCE [LARGE SCALE GENOMIC DNA]</scope>
    <source>
        <strain evidence="2 3">JR949</strain>
    </source>
</reference>
<name>A0AAP7A3N6_PAEAL</name>